<dbReference type="Proteomes" id="UP001342314">
    <property type="component" value="Unassembled WGS sequence"/>
</dbReference>
<feature type="transmembrane region" description="Helical" evidence="3">
    <location>
        <begin position="297"/>
        <end position="322"/>
    </location>
</feature>
<dbReference type="PANTHER" id="PTHR15154:SF2">
    <property type="entry name" value="HAMARTIN"/>
    <property type="match status" value="1"/>
</dbReference>
<keyword evidence="1" id="KW-0175">Coiled coil</keyword>
<keyword evidence="3" id="KW-1133">Transmembrane helix</keyword>
<gene>
    <name evidence="4" type="ORF">Rhopal_007761-T1</name>
</gene>
<organism evidence="4 5">
    <name type="scientific">Rhodotorula paludigena</name>
    <dbReference type="NCBI Taxonomy" id="86838"/>
    <lineage>
        <taxon>Eukaryota</taxon>
        <taxon>Fungi</taxon>
        <taxon>Dikarya</taxon>
        <taxon>Basidiomycota</taxon>
        <taxon>Pucciniomycotina</taxon>
        <taxon>Microbotryomycetes</taxon>
        <taxon>Sporidiobolales</taxon>
        <taxon>Sporidiobolaceae</taxon>
        <taxon>Rhodotorula</taxon>
    </lineage>
</organism>
<feature type="region of interest" description="Disordered" evidence="2">
    <location>
        <begin position="581"/>
        <end position="647"/>
    </location>
</feature>
<feature type="region of interest" description="Disordered" evidence="2">
    <location>
        <begin position="1"/>
        <end position="36"/>
    </location>
</feature>
<accession>A0AAV5GQ16</accession>
<sequence length="941" mass="102377">MTTKEALRQLSRLFSSTPSSATSPTDSFPSNGLPSEVTAALDEQIRTFAASFPSSASGGSTTAGQSEGERERTRWREGLLEIWTSVEPLPGTERELHNIARVSAFLVLLDKLSADVGDDDDSALISRRDIGSVWWNAVLRRTMLGTARESEGDAAATKAPQGRGRKPERKGKDPVALHSGTAMLPLYVSRQALSAATRMIVWGMAAPRDRVDASDEWVSPFGVVILNEYEDRALARLKGLDEGYGIRNLEECLISWGSSSPKAFFARMATFLHPSVPALLPLVSLLLAFLARNSAKSYHALATPLVGNLVTVALTVSCHAIVTLSIKTLVIFVVALPVIIGEQLFGIMAVYGRAVSWAPSFDLDEEVQQSGAFSADDIHGFLDEYEDSLPDPTTLFTALYGIYPCNFSAFLRDPVDYLRGKKWPGALGDGVIDLSSVSPIMRGHTLHPALFNGDAETELTDTKRWARLEAADVMAACDRNVAQVHFETAYDWRGMPSSAPAEDERRSFRPSTQLADSQPLDSTVPTPKPASPDNSRPLSRAVSRARSATPSSVAAGSPARVSTPHMPATTHFANFQALQSFSSPSLSPARRSGSRFRHASDEQGGDPMAWSGTLDLANAPPSLPASMSRRSSGVTSHGTGGGLLSPELLPVGASSAASSARGARSAVSPPPTPAQVGALLVKLETELVLLQGEVNFQSYLKQLHLQHMGTLHREKVLESGAEAERQSSFRTIRTLRAQLKATQLALDQLRAEQAATKANWTSHIVDLRDKLSGLREHRMRWDHVEKELRAELEDWKDRCGKKERELAEEGARSVFRAKADLRDSHFRACSLMNLRNQVTLDARKIARIGEYENRIEALTKTLAIWCAEAGALICGGARLIRRSPSDADLVKFVEQRKEMNLLVGEWKKADLLRASVEHEVAQLKAALRYAAPCASFPAPLT</sequence>
<proteinExistence type="predicted"/>
<evidence type="ECO:0000256" key="2">
    <source>
        <dbReference type="SAM" id="MobiDB-lite"/>
    </source>
</evidence>
<comment type="caution">
    <text evidence="4">The sequence shown here is derived from an EMBL/GenBank/DDBJ whole genome shotgun (WGS) entry which is preliminary data.</text>
</comment>
<keyword evidence="3" id="KW-0472">Membrane</keyword>
<dbReference type="EMBL" id="BQKY01000018">
    <property type="protein sequence ID" value="GJN94670.1"/>
    <property type="molecule type" value="Genomic_DNA"/>
</dbReference>
<feature type="transmembrane region" description="Helical" evidence="3">
    <location>
        <begin position="271"/>
        <end position="291"/>
    </location>
</feature>
<keyword evidence="5" id="KW-1185">Reference proteome</keyword>
<dbReference type="GO" id="GO:0032007">
    <property type="term" value="P:negative regulation of TOR signaling"/>
    <property type="evidence" value="ECO:0007669"/>
    <property type="project" value="TreeGrafter"/>
</dbReference>
<feature type="region of interest" description="Disordered" evidence="2">
    <location>
        <begin position="149"/>
        <end position="176"/>
    </location>
</feature>
<evidence type="ECO:0000256" key="1">
    <source>
        <dbReference type="SAM" id="Coils"/>
    </source>
</evidence>
<dbReference type="AlphaFoldDB" id="A0AAV5GQ16"/>
<evidence type="ECO:0000256" key="3">
    <source>
        <dbReference type="SAM" id="Phobius"/>
    </source>
</evidence>
<feature type="coiled-coil region" evidence="1">
    <location>
        <begin position="732"/>
        <end position="759"/>
    </location>
</feature>
<keyword evidence="3" id="KW-0812">Transmembrane</keyword>
<protein>
    <submittedName>
        <fullName evidence="4">Uncharacterized protein</fullName>
    </submittedName>
</protein>
<evidence type="ECO:0000313" key="5">
    <source>
        <dbReference type="Proteomes" id="UP001342314"/>
    </source>
</evidence>
<feature type="region of interest" description="Disordered" evidence="2">
    <location>
        <begin position="493"/>
        <end position="566"/>
    </location>
</feature>
<feature type="compositionally biased region" description="Polar residues" evidence="2">
    <location>
        <begin position="509"/>
        <end position="525"/>
    </location>
</feature>
<dbReference type="Pfam" id="PF04388">
    <property type="entry name" value="Hamartin"/>
    <property type="match status" value="1"/>
</dbReference>
<feature type="compositionally biased region" description="Low complexity" evidence="2">
    <location>
        <begin position="628"/>
        <end position="637"/>
    </location>
</feature>
<dbReference type="PANTHER" id="PTHR15154">
    <property type="entry name" value="HAMARTIN"/>
    <property type="match status" value="1"/>
</dbReference>
<reference evidence="4 5" key="1">
    <citation type="submission" date="2021-12" db="EMBL/GenBank/DDBJ databases">
        <title>High titer production of polyol ester of fatty acids by Rhodotorula paludigena BS15 towards product separation-free biomass refinery.</title>
        <authorList>
            <person name="Mano J."/>
            <person name="Ono H."/>
            <person name="Tanaka T."/>
            <person name="Naito K."/>
            <person name="Sushida H."/>
            <person name="Ike M."/>
            <person name="Tokuyasu K."/>
            <person name="Kitaoka M."/>
        </authorList>
    </citation>
    <scope>NUCLEOTIDE SEQUENCE [LARGE SCALE GENOMIC DNA]</scope>
    <source>
        <strain evidence="4 5">BS15</strain>
    </source>
</reference>
<name>A0AAV5GQ16_9BASI</name>
<dbReference type="InterPro" id="IPR007483">
    <property type="entry name" value="Hamartin"/>
</dbReference>
<feature type="transmembrane region" description="Helical" evidence="3">
    <location>
        <begin position="329"/>
        <end position="351"/>
    </location>
</feature>
<dbReference type="GO" id="GO:0033596">
    <property type="term" value="C:TSC1-TSC2 complex"/>
    <property type="evidence" value="ECO:0007669"/>
    <property type="project" value="TreeGrafter"/>
</dbReference>
<feature type="region of interest" description="Disordered" evidence="2">
    <location>
        <begin position="50"/>
        <end position="73"/>
    </location>
</feature>
<feature type="compositionally biased region" description="Low complexity" evidence="2">
    <location>
        <begin position="50"/>
        <end position="64"/>
    </location>
</feature>
<evidence type="ECO:0000313" key="4">
    <source>
        <dbReference type="EMBL" id="GJN94670.1"/>
    </source>
</evidence>
<dbReference type="GO" id="GO:0051726">
    <property type="term" value="P:regulation of cell cycle"/>
    <property type="evidence" value="ECO:0007669"/>
    <property type="project" value="TreeGrafter"/>
</dbReference>
<feature type="compositionally biased region" description="Low complexity" evidence="2">
    <location>
        <begin position="15"/>
        <end position="30"/>
    </location>
</feature>